<evidence type="ECO:0000256" key="2">
    <source>
        <dbReference type="SAM" id="Phobius"/>
    </source>
</evidence>
<sequence length="395" mass="44416">MYDSAQRVIKDQPSQGPRANSGSVHHILSLTRKLKAADCGSYDANQNFKYVLASLLNILKKDVELRNVYIMFFSQLALFIFYLFVMAMQFNTSNSRALTTSIAQAVVPPQYDVSFMDWLKTQVVEVWKDPLCGNGICEAPHEFSSFGRFGCEADCGVATDVTSILIYVEVDFFQLDKKIPLGQADLLRRRATWNVCLHDEVRRMRGLPELCWYEKNQVFHKMRERFLKSLNLKQGDWYIRVLKDYFHVVRGKVMTASADNDEYLQLITSPSWKPHDDEPTPSEIIPSSAPPPSAPIDPIIDAIINTTNSTFSAKSTPNAMTGSHEVDAREGGNETYYPPQRLLHSIHDEMQLELAFPSTGERQHDATTSCLLQLLSATAIPCCRPLSCATATACG</sequence>
<feature type="region of interest" description="Disordered" evidence="1">
    <location>
        <begin position="269"/>
        <end position="291"/>
    </location>
</feature>
<feature type="region of interest" description="Disordered" evidence="1">
    <location>
        <begin position="311"/>
        <end position="332"/>
    </location>
</feature>
<feature type="compositionally biased region" description="Polar residues" evidence="1">
    <location>
        <begin position="12"/>
        <end position="23"/>
    </location>
</feature>
<feature type="compositionally biased region" description="Polar residues" evidence="1">
    <location>
        <begin position="311"/>
        <end position="321"/>
    </location>
</feature>
<dbReference type="EMBL" id="LGRX02035767">
    <property type="protein sequence ID" value="KAK3233268.1"/>
    <property type="molecule type" value="Genomic_DNA"/>
</dbReference>
<gene>
    <name evidence="3" type="ORF">CYMTET_56425</name>
</gene>
<feature type="transmembrane region" description="Helical" evidence="2">
    <location>
        <begin position="68"/>
        <end position="90"/>
    </location>
</feature>
<proteinExistence type="predicted"/>
<protein>
    <submittedName>
        <fullName evidence="3">Uncharacterized protein</fullName>
    </submittedName>
</protein>
<dbReference type="Proteomes" id="UP001190700">
    <property type="component" value="Unassembled WGS sequence"/>
</dbReference>
<evidence type="ECO:0000313" key="4">
    <source>
        <dbReference type="Proteomes" id="UP001190700"/>
    </source>
</evidence>
<evidence type="ECO:0000256" key="1">
    <source>
        <dbReference type="SAM" id="MobiDB-lite"/>
    </source>
</evidence>
<keyword evidence="2" id="KW-0812">Transmembrane</keyword>
<organism evidence="3 4">
    <name type="scientific">Cymbomonas tetramitiformis</name>
    <dbReference type="NCBI Taxonomy" id="36881"/>
    <lineage>
        <taxon>Eukaryota</taxon>
        <taxon>Viridiplantae</taxon>
        <taxon>Chlorophyta</taxon>
        <taxon>Pyramimonadophyceae</taxon>
        <taxon>Pyramimonadales</taxon>
        <taxon>Pyramimonadaceae</taxon>
        <taxon>Cymbomonas</taxon>
    </lineage>
</organism>
<keyword evidence="2" id="KW-0472">Membrane</keyword>
<reference evidence="3 4" key="1">
    <citation type="journal article" date="2015" name="Genome Biol. Evol.">
        <title>Comparative Genomics of a Bacterivorous Green Alga Reveals Evolutionary Causalities and Consequences of Phago-Mixotrophic Mode of Nutrition.</title>
        <authorList>
            <person name="Burns J.A."/>
            <person name="Paasch A."/>
            <person name="Narechania A."/>
            <person name="Kim E."/>
        </authorList>
    </citation>
    <scope>NUCLEOTIDE SEQUENCE [LARGE SCALE GENOMIC DNA]</scope>
    <source>
        <strain evidence="3 4">PLY_AMNH</strain>
    </source>
</reference>
<name>A0AAE0BC65_9CHLO</name>
<keyword evidence="4" id="KW-1185">Reference proteome</keyword>
<accession>A0AAE0BC65</accession>
<dbReference type="AlphaFoldDB" id="A0AAE0BC65"/>
<comment type="caution">
    <text evidence="3">The sequence shown here is derived from an EMBL/GenBank/DDBJ whole genome shotgun (WGS) entry which is preliminary data.</text>
</comment>
<keyword evidence="2" id="KW-1133">Transmembrane helix</keyword>
<evidence type="ECO:0000313" key="3">
    <source>
        <dbReference type="EMBL" id="KAK3233268.1"/>
    </source>
</evidence>
<feature type="region of interest" description="Disordered" evidence="1">
    <location>
        <begin position="1"/>
        <end position="23"/>
    </location>
</feature>